<name>A0A6I6JTI4_9BACT</name>
<keyword evidence="1" id="KW-1133">Transmembrane helix</keyword>
<feature type="transmembrane region" description="Helical" evidence="1">
    <location>
        <begin position="78"/>
        <end position="98"/>
    </location>
</feature>
<evidence type="ECO:0000256" key="1">
    <source>
        <dbReference type="SAM" id="Phobius"/>
    </source>
</evidence>
<gene>
    <name evidence="2" type="ORF">GM418_12295</name>
</gene>
<accession>A0A6I6JTI4</accession>
<keyword evidence="3" id="KW-1185">Reference proteome</keyword>
<reference evidence="2 3" key="1">
    <citation type="submission" date="2019-11" db="EMBL/GenBank/DDBJ databases">
        <authorList>
            <person name="Zheng R.K."/>
            <person name="Sun C.M."/>
        </authorList>
    </citation>
    <scope>NUCLEOTIDE SEQUENCE [LARGE SCALE GENOMIC DNA]</scope>
    <source>
        <strain evidence="2 3">WC007</strain>
    </source>
</reference>
<proteinExistence type="predicted"/>
<dbReference type="AlphaFoldDB" id="A0A6I6JTI4"/>
<dbReference type="KEGG" id="mcos:GM418_12295"/>
<sequence>MKTEEKDKLLDKYYNGETTIEEERWLKTEILLEENQTSEQDIFGFFNSESSVPEDLEKVIFDKIEQTAQPNKIVKMRWFRLASVAATIVILLTAYLGYREIRNTKLENEFLVMEQALYQVSQNIQPKEQEDMLILWVGEDAIIIN</sequence>
<dbReference type="Proteomes" id="UP000428260">
    <property type="component" value="Chromosome"/>
</dbReference>
<dbReference type="EMBL" id="CP046401">
    <property type="protein sequence ID" value="QGY44410.1"/>
    <property type="molecule type" value="Genomic_DNA"/>
</dbReference>
<dbReference type="RefSeq" id="WP_158866557.1">
    <property type="nucleotide sequence ID" value="NZ_CP046401.1"/>
</dbReference>
<keyword evidence="1" id="KW-0472">Membrane</keyword>
<evidence type="ECO:0000313" key="2">
    <source>
        <dbReference type="EMBL" id="QGY44410.1"/>
    </source>
</evidence>
<protein>
    <submittedName>
        <fullName evidence="2">Uncharacterized protein</fullName>
    </submittedName>
</protein>
<organism evidence="2 3">
    <name type="scientific">Maribellus comscasis</name>
    <dbReference type="NCBI Taxonomy" id="2681766"/>
    <lineage>
        <taxon>Bacteria</taxon>
        <taxon>Pseudomonadati</taxon>
        <taxon>Bacteroidota</taxon>
        <taxon>Bacteroidia</taxon>
        <taxon>Marinilabiliales</taxon>
        <taxon>Prolixibacteraceae</taxon>
        <taxon>Maribellus</taxon>
    </lineage>
</organism>
<evidence type="ECO:0000313" key="3">
    <source>
        <dbReference type="Proteomes" id="UP000428260"/>
    </source>
</evidence>
<keyword evidence="1" id="KW-0812">Transmembrane</keyword>